<dbReference type="AlphaFoldDB" id="X1L7C3"/>
<comment type="caution">
    <text evidence="1">The sequence shown here is derived from an EMBL/GenBank/DDBJ whole genome shotgun (WGS) entry which is preliminary data.</text>
</comment>
<protein>
    <recommendedName>
        <fullName evidence="2">KAP NTPase domain-containing protein</fullName>
    </recommendedName>
</protein>
<dbReference type="EMBL" id="BARV01010687">
    <property type="protein sequence ID" value="GAI15237.1"/>
    <property type="molecule type" value="Genomic_DNA"/>
</dbReference>
<proteinExistence type="predicted"/>
<organism evidence="1">
    <name type="scientific">marine sediment metagenome</name>
    <dbReference type="NCBI Taxonomy" id="412755"/>
    <lineage>
        <taxon>unclassified sequences</taxon>
        <taxon>metagenomes</taxon>
        <taxon>ecological metagenomes</taxon>
    </lineage>
</organism>
<gene>
    <name evidence="1" type="ORF">S06H3_20601</name>
</gene>
<name>X1L7C3_9ZZZZ</name>
<evidence type="ECO:0008006" key="2">
    <source>
        <dbReference type="Google" id="ProtNLM"/>
    </source>
</evidence>
<evidence type="ECO:0000313" key="1">
    <source>
        <dbReference type="EMBL" id="GAI15237.1"/>
    </source>
</evidence>
<feature type="non-terminal residue" evidence="1">
    <location>
        <position position="205"/>
    </location>
</feature>
<sequence>MLTGWEVREEELNKLDFVLARIGKRLVIFLEDIDRNQKTEVFFNEITALLDGLKVLDHVSFVLVLGQNYQDYREHEVLLKTCEHIEAVPGLDRRRVAKICMTFRNYCWQKLDKTVACISVDTRDKRMGILKKVKGHEDYIEYLELLPDNPLGGIVTFLDSPRVLKQALRRTLVAWQQLCNEINFDDLLVTNVIRAAAPELFVYIN</sequence>
<accession>X1L7C3</accession>
<reference evidence="1" key="1">
    <citation type="journal article" date="2014" name="Front. Microbiol.">
        <title>High frequency of phylogenetically diverse reductive dehalogenase-homologous genes in deep subseafloor sedimentary metagenomes.</title>
        <authorList>
            <person name="Kawai M."/>
            <person name="Futagami T."/>
            <person name="Toyoda A."/>
            <person name="Takaki Y."/>
            <person name="Nishi S."/>
            <person name="Hori S."/>
            <person name="Arai W."/>
            <person name="Tsubouchi T."/>
            <person name="Morono Y."/>
            <person name="Uchiyama I."/>
            <person name="Ito T."/>
            <person name="Fujiyama A."/>
            <person name="Inagaki F."/>
            <person name="Takami H."/>
        </authorList>
    </citation>
    <scope>NUCLEOTIDE SEQUENCE</scope>
    <source>
        <strain evidence="1">Expedition CK06-06</strain>
    </source>
</reference>